<dbReference type="HAMAP" id="MF_00171">
    <property type="entry name" value="TruA"/>
    <property type="match status" value="1"/>
</dbReference>
<dbReference type="InterPro" id="IPR001406">
    <property type="entry name" value="PsdUridine_synth_TruA"/>
</dbReference>
<keyword evidence="2" id="KW-0819">tRNA processing</keyword>
<evidence type="ECO:0000259" key="5">
    <source>
        <dbReference type="Pfam" id="PF01416"/>
    </source>
</evidence>
<evidence type="ECO:0000256" key="1">
    <source>
        <dbReference type="ARBA" id="ARBA00009375"/>
    </source>
</evidence>
<dbReference type="GO" id="GO:0009982">
    <property type="term" value="F:pseudouridine synthase activity"/>
    <property type="evidence" value="ECO:0007669"/>
    <property type="project" value="InterPro"/>
</dbReference>
<feature type="domain" description="Pseudouridine synthase I TruA alpha/beta" evidence="5">
    <location>
        <begin position="247"/>
        <end position="362"/>
    </location>
</feature>
<dbReference type="InterPro" id="IPR020095">
    <property type="entry name" value="PsdUridine_synth_TruA_C"/>
</dbReference>
<dbReference type="PANTHER" id="PTHR11142:SF5">
    <property type="entry name" value="TRNA PSEUDOURIDINE(38_39) SYNTHASE"/>
    <property type="match status" value="1"/>
</dbReference>
<dbReference type="GO" id="GO:0005737">
    <property type="term" value="C:cytoplasm"/>
    <property type="evidence" value="ECO:0007669"/>
    <property type="project" value="TreeGrafter"/>
</dbReference>
<name>A0A1Y1UEW0_9TREE</name>
<dbReference type="InterPro" id="IPR041707">
    <property type="entry name" value="Pus3-like"/>
</dbReference>
<gene>
    <name evidence="6" type="ORF">BD324DRAFT_570628</name>
</gene>
<dbReference type="InterPro" id="IPR020103">
    <property type="entry name" value="PsdUridine_synth_cat_dom_sf"/>
</dbReference>
<evidence type="ECO:0000256" key="4">
    <source>
        <dbReference type="SAM" id="MobiDB-lite"/>
    </source>
</evidence>
<dbReference type="Proteomes" id="UP000193218">
    <property type="component" value="Unassembled WGS sequence"/>
</dbReference>
<dbReference type="NCBIfam" id="TIGR00071">
    <property type="entry name" value="hisT_truA"/>
    <property type="match status" value="1"/>
</dbReference>
<dbReference type="GO" id="GO:0031119">
    <property type="term" value="P:tRNA pseudouridine synthesis"/>
    <property type="evidence" value="ECO:0007669"/>
    <property type="project" value="TreeGrafter"/>
</dbReference>
<organism evidence="6 7">
    <name type="scientific">Kockovaella imperatae</name>
    <dbReference type="NCBI Taxonomy" id="4999"/>
    <lineage>
        <taxon>Eukaryota</taxon>
        <taxon>Fungi</taxon>
        <taxon>Dikarya</taxon>
        <taxon>Basidiomycota</taxon>
        <taxon>Agaricomycotina</taxon>
        <taxon>Tremellomycetes</taxon>
        <taxon>Tremellales</taxon>
        <taxon>Cuniculitremaceae</taxon>
        <taxon>Kockovaella</taxon>
    </lineage>
</organism>
<keyword evidence="3" id="KW-0413">Isomerase</keyword>
<dbReference type="EMBL" id="NBSH01000010">
    <property type="protein sequence ID" value="ORX35605.1"/>
    <property type="molecule type" value="Genomic_DNA"/>
</dbReference>
<dbReference type="OrthoDB" id="25767at2759"/>
<dbReference type="Gene3D" id="3.30.70.580">
    <property type="entry name" value="Pseudouridine synthase I, catalytic domain, N-terminal subdomain"/>
    <property type="match status" value="1"/>
</dbReference>
<dbReference type="CDD" id="cd02569">
    <property type="entry name" value="PseudoU_synth_ScPus3"/>
    <property type="match status" value="1"/>
</dbReference>
<dbReference type="InterPro" id="IPR020097">
    <property type="entry name" value="PsdUridine_synth_TruA_a/b_dom"/>
</dbReference>
<feature type="compositionally biased region" description="Polar residues" evidence="4">
    <location>
        <begin position="161"/>
        <end position="172"/>
    </location>
</feature>
<protein>
    <submittedName>
        <fullName evidence="6">Pseudouridine synthase</fullName>
    </submittedName>
</protein>
<dbReference type="Pfam" id="PF01416">
    <property type="entry name" value="PseudoU_synth_1"/>
    <property type="match status" value="1"/>
</dbReference>
<dbReference type="GO" id="GO:1990481">
    <property type="term" value="P:mRNA pseudouridine synthesis"/>
    <property type="evidence" value="ECO:0007669"/>
    <property type="project" value="TreeGrafter"/>
</dbReference>
<feature type="region of interest" description="Disordered" evidence="4">
    <location>
        <begin position="135"/>
        <end position="176"/>
    </location>
</feature>
<dbReference type="SUPFAM" id="SSF55120">
    <property type="entry name" value="Pseudouridine synthase"/>
    <property type="match status" value="1"/>
</dbReference>
<feature type="non-terminal residue" evidence="6">
    <location>
        <position position="1"/>
    </location>
</feature>
<comment type="caution">
    <text evidence="6">The sequence shown here is derived from an EMBL/GenBank/DDBJ whole genome shotgun (WGS) entry which is preliminary data.</text>
</comment>
<dbReference type="InParanoid" id="A0A1Y1UEW0"/>
<dbReference type="InterPro" id="IPR020094">
    <property type="entry name" value="TruA/RsuA/RluB/E/F_N"/>
</dbReference>
<feature type="compositionally biased region" description="Basic and acidic residues" evidence="4">
    <location>
        <begin position="135"/>
        <end position="149"/>
    </location>
</feature>
<dbReference type="PANTHER" id="PTHR11142">
    <property type="entry name" value="PSEUDOURIDYLATE SYNTHASE"/>
    <property type="match status" value="1"/>
</dbReference>
<evidence type="ECO:0000256" key="3">
    <source>
        <dbReference type="ARBA" id="ARBA00023235"/>
    </source>
</evidence>
<dbReference type="STRING" id="4999.A0A1Y1UEW0"/>
<feature type="non-terminal residue" evidence="6">
    <location>
        <position position="485"/>
    </location>
</feature>
<accession>A0A1Y1UEW0</accession>
<sequence length="485" mass="54242">YAHLSREELETRLASYEASSQSIASSSKLPLANARASKVKKTKRAFNFSTYPTRHIALLIAYEGWTFSGLAIQPLVEATSPTVEGELLKALERAKLIEAGKGWEGCGFSRCGRTDKGVSGAGQVVNLWVRSMKSKDHVRGPEGSWKEPSEILPPRVKLENQDASEQENSPPQSIREAKESFPAPEMFYPKILNAHLPPSIRVLAWSPVNPTFDSRFSCKNRHYKYAFHLVPSPGSIPLDLEAMRQGAKRLIGEHDFRNFCKLDGSKQIENHRRRVLKAWFDEPLASKDGDPSSSGMVMFNLVGTAFLWHQVRHIMAVLFLIGSRLEYPSVVTELLDIDKYPRRPLYLMADALPLRLHECGYEPGDLDWRVGSYDGLTSEMQGDARAIELEARGKLAGQLENARQEAEIRTWQTSSALGRMTELFGAMRTELPPAAHPMGGGDIRAGDKYVSIDKLSLGETVEVVNQTWREGRGKVRQLQRDARAV</sequence>
<comment type="similarity">
    <text evidence="1">Belongs to the tRNA pseudouridine synthase TruA family.</text>
</comment>
<dbReference type="GeneID" id="33554859"/>
<dbReference type="Gene3D" id="3.30.70.660">
    <property type="entry name" value="Pseudouridine synthase I, catalytic domain, C-terminal subdomain"/>
    <property type="match status" value="1"/>
</dbReference>
<evidence type="ECO:0000313" key="6">
    <source>
        <dbReference type="EMBL" id="ORX35605.1"/>
    </source>
</evidence>
<proteinExistence type="inferred from homology"/>
<evidence type="ECO:0000313" key="7">
    <source>
        <dbReference type="Proteomes" id="UP000193218"/>
    </source>
</evidence>
<dbReference type="GO" id="GO:0003723">
    <property type="term" value="F:RNA binding"/>
    <property type="evidence" value="ECO:0007669"/>
    <property type="project" value="InterPro"/>
</dbReference>
<reference evidence="6 7" key="1">
    <citation type="submission" date="2017-03" db="EMBL/GenBank/DDBJ databases">
        <title>Widespread Adenine N6-methylation of Active Genes in Fungi.</title>
        <authorList>
            <consortium name="DOE Joint Genome Institute"/>
            <person name="Mondo S.J."/>
            <person name="Dannebaum R.O."/>
            <person name="Kuo R.C."/>
            <person name="Louie K.B."/>
            <person name="Bewick A.J."/>
            <person name="Labutti K."/>
            <person name="Haridas S."/>
            <person name="Kuo A."/>
            <person name="Salamov A."/>
            <person name="Ahrendt S.R."/>
            <person name="Lau R."/>
            <person name="Bowen B.P."/>
            <person name="Lipzen A."/>
            <person name="Sullivan W."/>
            <person name="Andreopoulos W.B."/>
            <person name="Clum A."/>
            <person name="Lindquist E."/>
            <person name="Daum C."/>
            <person name="Northen T.R."/>
            <person name="Ramamoorthy G."/>
            <person name="Schmitz R.J."/>
            <person name="Gryganskyi A."/>
            <person name="Culley D."/>
            <person name="Magnuson J."/>
            <person name="James T.Y."/>
            <person name="O'Malley M.A."/>
            <person name="Stajich J.E."/>
            <person name="Spatafora J.W."/>
            <person name="Visel A."/>
            <person name="Grigoriev I.V."/>
        </authorList>
    </citation>
    <scope>NUCLEOTIDE SEQUENCE [LARGE SCALE GENOMIC DNA]</scope>
    <source>
        <strain evidence="6 7">NRRL Y-17943</strain>
    </source>
</reference>
<evidence type="ECO:0000256" key="2">
    <source>
        <dbReference type="ARBA" id="ARBA00022694"/>
    </source>
</evidence>
<keyword evidence="7" id="KW-1185">Reference proteome</keyword>
<dbReference type="FunCoup" id="A0A1Y1UEW0">
    <property type="interactions" value="479"/>
</dbReference>
<dbReference type="AlphaFoldDB" id="A0A1Y1UEW0"/>
<dbReference type="RefSeq" id="XP_021869769.1">
    <property type="nucleotide sequence ID" value="XM_022013051.1"/>
</dbReference>
<dbReference type="GO" id="GO:0005634">
    <property type="term" value="C:nucleus"/>
    <property type="evidence" value="ECO:0007669"/>
    <property type="project" value="TreeGrafter"/>
</dbReference>